<evidence type="ECO:0000313" key="1">
    <source>
        <dbReference type="EMBL" id="TKW20633.1"/>
    </source>
</evidence>
<dbReference type="AlphaFoldDB" id="A0A4U6V0B4"/>
<protein>
    <submittedName>
        <fullName evidence="1">Uncharacterized protein</fullName>
    </submittedName>
</protein>
<dbReference type="Gramene" id="TKW20633">
    <property type="protein sequence ID" value="TKW20633"/>
    <property type="gene ID" value="SEVIR_4G102400v2"/>
</dbReference>
<name>A0A4U6V0B4_SETVI</name>
<dbReference type="Proteomes" id="UP000298652">
    <property type="component" value="Chromosome 4"/>
</dbReference>
<proteinExistence type="predicted"/>
<accession>A0A4U6V0B4</accession>
<reference evidence="1" key="1">
    <citation type="submission" date="2019-03" db="EMBL/GenBank/DDBJ databases">
        <title>WGS assembly of Setaria viridis.</title>
        <authorList>
            <person name="Huang P."/>
            <person name="Jenkins J."/>
            <person name="Grimwood J."/>
            <person name="Barry K."/>
            <person name="Healey A."/>
            <person name="Mamidi S."/>
            <person name="Sreedasyam A."/>
            <person name="Shu S."/>
            <person name="Feldman M."/>
            <person name="Wu J."/>
            <person name="Yu Y."/>
            <person name="Chen C."/>
            <person name="Johnson J."/>
            <person name="Rokhsar D."/>
            <person name="Baxter I."/>
            <person name="Schmutz J."/>
            <person name="Brutnell T."/>
            <person name="Kellogg E."/>
        </authorList>
    </citation>
    <scope>NUCLEOTIDE SEQUENCE [LARGE SCALE GENOMIC DNA]</scope>
</reference>
<sequence>MHHSLCLSLTTRWQATSAGALRGRRLRLPVRCAATNREGGAATTVRAPPSPSSPPGRLLGLCVVRPSEEGGSGEPAPRVMAAGGEDLWRLLTSRAATTTVLKVRYGWVDGNLRFLAELTGAGPSLPTRATFFLFFWFFNLEKFARLKKLCI</sequence>
<gene>
    <name evidence="1" type="ORF">SEVIR_4G102400v2</name>
</gene>
<evidence type="ECO:0000313" key="2">
    <source>
        <dbReference type="Proteomes" id="UP000298652"/>
    </source>
</evidence>
<keyword evidence="2" id="KW-1185">Reference proteome</keyword>
<organism evidence="1 2">
    <name type="scientific">Setaria viridis</name>
    <name type="common">Green bristlegrass</name>
    <name type="synonym">Setaria italica subsp. viridis</name>
    <dbReference type="NCBI Taxonomy" id="4556"/>
    <lineage>
        <taxon>Eukaryota</taxon>
        <taxon>Viridiplantae</taxon>
        <taxon>Streptophyta</taxon>
        <taxon>Embryophyta</taxon>
        <taxon>Tracheophyta</taxon>
        <taxon>Spermatophyta</taxon>
        <taxon>Magnoliopsida</taxon>
        <taxon>Liliopsida</taxon>
        <taxon>Poales</taxon>
        <taxon>Poaceae</taxon>
        <taxon>PACMAD clade</taxon>
        <taxon>Panicoideae</taxon>
        <taxon>Panicodae</taxon>
        <taxon>Paniceae</taxon>
        <taxon>Cenchrinae</taxon>
        <taxon>Setaria</taxon>
    </lineage>
</organism>
<dbReference type="EMBL" id="CM016555">
    <property type="protein sequence ID" value="TKW20633.1"/>
    <property type="molecule type" value="Genomic_DNA"/>
</dbReference>